<evidence type="ECO:0000256" key="2">
    <source>
        <dbReference type="ARBA" id="ARBA00006763"/>
    </source>
</evidence>
<dbReference type="PANTHER" id="PTHR31223:SF70">
    <property type="entry name" value="LOG FAMILY PROTEIN YJL055W"/>
    <property type="match status" value="1"/>
</dbReference>
<protein>
    <recommendedName>
        <fullName evidence="3">Cytokinin riboside 5'-monophosphate phosphoribohydrolase</fullName>
        <ecNumber evidence="3">3.2.2.n1</ecNumber>
    </recommendedName>
</protein>
<organism evidence="4 5">
    <name type="scientific">Azorhizobium caulinodans (strain ATCC 43989 / DSM 5975 / JCM 20966 / LMG 6465 / NBRC 14845 / NCIMB 13405 / ORS 571)</name>
    <dbReference type="NCBI Taxonomy" id="438753"/>
    <lineage>
        <taxon>Bacteria</taxon>
        <taxon>Pseudomonadati</taxon>
        <taxon>Pseudomonadota</taxon>
        <taxon>Alphaproteobacteria</taxon>
        <taxon>Hyphomicrobiales</taxon>
        <taxon>Xanthobacteraceae</taxon>
        <taxon>Azorhizobium</taxon>
    </lineage>
</organism>
<dbReference type="InterPro" id="IPR005269">
    <property type="entry name" value="LOG"/>
</dbReference>
<reference evidence="4 5" key="5">
    <citation type="journal article" date="2010" name="Appl. Environ. Microbiol.">
        <title>phrR-like gene praR of Azorhizobium caulinodans ORS571 is essential for symbiosis with Sesbania rostrata and is involved in expression of reb genes.</title>
        <authorList>
            <person name="Akiba N."/>
            <person name="Aono T."/>
            <person name="Toyazaki H."/>
            <person name="Sato S."/>
            <person name="Oyaizu H."/>
        </authorList>
    </citation>
    <scope>NUCLEOTIDE SEQUENCE [LARGE SCALE GENOMIC DNA]</scope>
    <source>
        <strain evidence="5">ATCC 43989 / DSM 5975 / JCM 20966 / LMG 6465 / NBRC 14845 / NCIMB 13405 / ORS 571</strain>
    </source>
</reference>
<comment type="catalytic activity">
    <reaction evidence="1">
        <text>AMP + H2O = D-ribose 5-phosphate + adenine</text>
        <dbReference type="Rhea" id="RHEA:20129"/>
        <dbReference type="ChEBI" id="CHEBI:15377"/>
        <dbReference type="ChEBI" id="CHEBI:16708"/>
        <dbReference type="ChEBI" id="CHEBI:78346"/>
        <dbReference type="ChEBI" id="CHEBI:456215"/>
        <dbReference type="EC" id="3.2.2.4"/>
    </reaction>
</comment>
<reference evidence="4 5" key="1">
    <citation type="journal article" date="2007" name="Appl. Environ. Microbiol.">
        <title>Rhizobial factors required for stem nodule maturation and maintenance in Sesbania rostrata-Azorhizobium caulinodans ORS571 symbiosis.</title>
        <authorList>
            <person name="Suzuki S."/>
            <person name="Aono T."/>
            <person name="Lee KB."/>
            <person name="Suzuki T."/>
            <person name="Liu CT."/>
            <person name="Miwa H."/>
            <person name="Wakao S."/>
            <person name="Iki T."/>
            <person name="Oyaizu H."/>
        </authorList>
    </citation>
    <scope>NUCLEOTIDE SEQUENCE [LARGE SCALE GENOMIC DNA]</scope>
    <source>
        <strain evidence="5">ATCC 43989 / DSM 5975 / JCM 20966 / LMG 6465 / NBRC 14845 / NCIMB 13405 / ORS 571</strain>
    </source>
</reference>
<accession>A8HXI5</accession>
<reference evidence="4 5" key="6">
    <citation type="journal article" date="2011" name="Appl. Environ. Microbiol.">
        <title>Involvement of the azorhizobial chromosome partition gene (parA) in the onset of bacteroid differentiation during Sesbania rostrata stem nodule development.</title>
        <authorList>
            <person name="Liu CT."/>
            <person name="Lee KB."/>
            <person name="Wang YS."/>
            <person name="Peng MH."/>
            <person name="Lee KT."/>
            <person name="Suzuki S."/>
            <person name="Suzuki T."/>
            <person name="Oyaizu H."/>
        </authorList>
    </citation>
    <scope>NUCLEOTIDE SEQUENCE [LARGE SCALE GENOMIC DNA]</scope>
    <source>
        <strain evidence="5">ATCC 43989 / DSM 5975 / JCM 20966 / LMG 6465 / NBRC 14845 / NCIMB 13405 / ORS 571</strain>
    </source>
</reference>
<dbReference type="SUPFAM" id="SSF102405">
    <property type="entry name" value="MCP/YpsA-like"/>
    <property type="match status" value="1"/>
</dbReference>
<dbReference type="NCBIfam" id="TIGR00730">
    <property type="entry name" value="Rossman fold protein, TIGR00730 family"/>
    <property type="match status" value="1"/>
</dbReference>
<dbReference type="GO" id="GO:0008714">
    <property type="term" value="F:AMP nucleosidase activity"/>
    <property type="evidence" value="ECO:0007669"/>
    <property type="project" value="UniProtKB-EC"/>
</dbReference>
<dbReference type="KEGG" id="azc:AZC_1505"/>
<keyword evidence="3" id="KW-0378">Hydrolase</keyword>
<dbReference type="Pfam" id="PF03641">
    <property type="entry name" value="Lysine_decarbox"/>
    <property type="match status" value="1"/>
</dbReference>
<reference evidence="4 5" key="3">
    <citation type="journal article" date="2008" name="BMC Genomics">
        <title>The genome of the versatile nitrogen fixer Azorhizobium caulinodans ORS571.</title>
        <authorList>
            <person name="Lee KB."/>
            <person name="Backer P.D."/>
            <person name="Aono T."/>
            <person name="Liu CT."/>
            <person name="Suzuki S."/>
            <person name="Suzuki T."/>
            <person name="Kaneko T."/>
            <person name="Yamada M."/>
            <person name="Tabata S."/>
            <person name="Kupfer D.M."/>
            <person name="Najar F.Z."/>
            <person name="Wiley G.B."/>
            <person name="Roe B."/>
            <person name="Binnewies T.T."/>
            <person name="Ussery D.W."/>
            <person name="D'Haeze W."/>
            <person name="Herder J.D."/>
            <person name="Gevers D."/>
            <person name="Vereecke D."/>
            <person name="Holsters M."/>
            <person name="Oyaizu H."/>
        </authorList>
    </citation>
    <scope>NUCLEOTIDE SEQUENCE [LARGE SCALE GENOMIC DNA]</scope>
    <source>
        <strain evidence="5">ATCC 43989 / DSM 5975 / JCM 20966 / LMG 6465 / NBRC 14845 / NCIMB 13405 / ORS 571</strain>
    </source>
</reference>
<evidence type="ECO:0000256" key="1">
    <source>
        <dbReference type="ARBA" id="ARBA00000274"/>
    </source>
</evidence>
<name>A8HXI5_AZOC5</name>
<dbReference type="Gene3D" id="3.40.50.450">
    <property type="match status" value="1"/>
</dbReference>
<dbReference type="GO" id="GO:0005829">
    <property type="term" value="C:cytosol"/>
    <property type="evidence" value="ECO:0007669"/>
    <property type="project" value="TreeGrafter"/>
</dbReference>
<dbReference type="EC" id="3.2.2.n1" evidence="3"/>
<keyword evidence="3" id="KW-0203">Cytokinin biosynthesis</keyword>
<dbReference type="GO" id="GO:0009691">
    <property type="term" value="P:cytokinin biosynthetic process"/>
    <property type="evidence" value="ECO:0007669"/>
    <property type="project" value="UniProtKB-UniRule"/>
</dbReference>
<dbReference type="PANTHER" id="PTHR31223">
    <property type="entry name" value="LOG FAMILY PROTEIN YJL055W"/>
    <property type="match status" value="1"/>
</dbReference>
<dbReference type="STRING" id="438753.AZC_1505"/>
<dbReference type="InterPro" id="IPR031100">
    <property type="entry name" value="LOG_fam"/>
</dbReference>
<dbReference type="EMBL" id="AP009384">
    <property type="protein sequence ID" value="BAF87503.1"/>
    <property type="molecule type" value="Genomic_DNA"/>
</dbReference>
<comment type="similarity">
    <text evidence="2 3">Belongs to the LOG family.</text>
</comment>
<gene>
    <name evidence="4" type="ordered locus">AZC_1505</name>
</gene>
<evidence type="ECO:0000313" key="5">
    <source>
        <dbReference type="Proteomes" id="UP000000270"/>
    </source>
</evidence>
<evidence type="ECO:0000313" key="4">
    <source>
        <dbReference type="EMBL" id="BAF87503.1"/>
    </source>
</evidence>
<dbReference type="AlphaFoldDB" id="A8HXI5"/>
<reference evidence="5" key="2">
    <citation type="submission" date="2007-04" db="EMBL/GenBank/DDBJ databases">
        <title>Complete genome sequence of the nitrogen-fixing bacterium Azorhizobium caulinodans ORS571.</title>
        <authorList>
            <person name="Lee K.B."/>
            <person name="Backer P.D."/>
            <person name="Aono T."/>
            <person name="Liu C.T."/>
            <person name="Suzuki S."/>
            <person name="Suzuki T."/>
            <person name="Kaneko T."/>
            <person name="Yamada M."/>
            <person name="Tabata S."/>
            <person name="Kupfer D.M."/>
            <person name="Najar F.Z."/>
            <person name="Wiley G.B."/>
            <person name="Roe B."/>
            <person name="Binnewies T."/>
            <person name="Ussery D."/>
            <person name="Vereecke D."/>
            <person name="Gevers D."/>
            <person name="Holsters M."/>
            <person name="Oyaizu H."/>
        </authorList>
    </citation>
    <scope>NUCLEOTIDE SEQUENCE [LARGE SCALE GENOMIC DNA]</scope>
    <source>
        <strain evidence="5">ATCC 43989 / DSM 5975 / JCM 20966 / LMG 6465 / NBRC 14845 / NCIMB 13405 / ORS 571</strain>
    </source>
</reference>
<reference evidence="4 5" key="4">
    <citation type="journal article" date="2009" name="Appl. Environ. Microbiol.">
        <title>Comparative genome-wide transcriptional profiling of Azorhizobium caulinodans ORS571 grown under free-living and symbiotic conditions.</title>
        <authorList>
            <person name="Tsukada S."/>
            <person name="Aono T."/>
            <person name="Akiba N."/>
            <person name="Lee KB."/>
            <person name="Liu CT."/>
            <person name="Toyazaki H."/>
            <person name="Oyaizu H."/>
        </authorList>
    </citation>
    <scope>NUCLEOTIDE SEQUENCE [LARGE SCALE GENOMIC DNA]</scope>
    <source>
        <strain evidence="5">ATCC 43989 / DSM 5975 / JCM 20966 / LMG 6465 / NBRC 14845 / NCIMB 13405 / ORS 571</strain>
    </source>
</reference>
<sequence length="203" mass="21853">MATIDSVCVYCGASKGADPRFVAEARAFGLDLAHNGIRLIYGGGGIGLMGEVASAVALNGGHVTGIIPEFLISRERAFAHKAELIVTQDMHERKRLMFERADAFVALPGGVGTLEELVEQLTWAQLGQHAKPILVLNTAGFWDPFLRLLDHMRDSAFIRDAAPVNLLVANEASEILPMLRRAVAPLSETTLHTPGDAEAVARM</sequence>
<keyword evidence="5" id="KW-1185">Reference proteome</keyword>
<proteinExistence type="inferred from homology"/>
<dbReference type="HOGENOM" id="CLU_058336_4_0_5"/>
<evidence type="ECO:0000256" key="3">
    <source>
        <dbReference type="RuleBase" id="RU363015"/>
    </source>
</evidence>
<dbReference type="Proteomes" id="UP000000270">
    <property type="component" value="Chromosome"/>
</dbReference>
<dbReference type="eggNOG" id="COG1611">
    <property type="taxonomic scope" value="Bacteria"/>
</dbReference>